<protein>
    <submittedName>
        <fullName evidence="7">Thiamine pyrophosphate-binding protein</fullName>
    </submittedName>
</protein>
<dbReference type="InterPro" id="IPR029035">
    <property type="entry name" value="DHS-like_NAD/FAD-binding_dom"/>
</dbReference>
<reference evidence="7 8" key="1">
    <citation type="submission" date="2019-09" db="EMBL/GenBank/DDBJ databases">
        <title>Phylogeny of genus Pseudoclavibacter and closely related genus.</title>
        <authorList>
            <person name="Li Y."/>
        </authorList>
    </citation>
    <scope>NUCLEOTIDE SEQUENCE [LARGE SCALE GENOMIC DNA]</scope>
    <source>
        <strain evidence="7 8">EGI 60007</strain>
    </source>
</reference>
<dbReference type="GO" id="GO:0050660">
    <property type="term" value="F:flavin adenine dinucleotide binding"/>
    <property type="evidence" value="ECO:0007669"/>
    <property type="project" value="TreeGrafter"/>
</dbReference>
<dbReference type="InterPro" id="IPR045229">
    <property type="entry name" value="TPP_enz"/>
</dbReference>
<evidence type="ECO:0000259" key="6">
    <source>
        <dbReference type="Pfam" id="PF02776"/>
    </source>
</evidence>
<dbReference type="GO" id="GO:0000287">
    <property type="term" value="F:magnesium ion binding"/>
    <property type="evidence" value="ECO:0007669"/>
    <property type="project" value="InterPro"/>
</dbReference>
<evidence type="ECO:0000256" key="1">
    <source>
        <dbReference type="ARBA" id="ARBA00007812"/>
    </source>
</evidence>
<dbReference type="GO" id="GO:0009097">
    <property type="term" value="P:isoleucine biosynthetic process"/>
    <property type="evidence" value="ECO:0007669"/>
    <property type="project" value="TreeGrafter"/>
</dbReference>
<dbReference type="Pfam" id="PF02776">
    <property type="entry name" value="TPP_enzyme_N"/>
    <property type="match status" value="1"/>
</dbReference>
<dbReference type="AlphaFoldDB" id="A0A6H9WBF2"/>
<proteinExistence type="inferred from homology"/>
<dbReference type="PANTHER" id="PTHR18968">
    <property type="entry name" value="THIAMINE PYROPHOSPHATE ENZYMES"/>
    <property type="match status" value="1"/>
</dbReference>
<dbReference type="Gene3D" id="3.40.50.1220">
    <property type="entry name" value="TPP-binding domain"/>
    <property type="match status" value="1"/>
</dbReference>
<evidence type="ECO:0000259" key="4">
    <source>
        <dbReference type="Pfam" id="PF00205"/>
    </source>
</evidence>
<accession>A0A6H9WBF2</accession>
<dbReference type="SUPFAM" id="SSF52467">
    <property type="entry name" value="DHS-like NAD/FAD-binding domain"/>
    <property type="match status" value="1"/>
</dbReference>
<dbReference type="PANTHER" id="PTHR18968:SF13">
    <property type="entry name" value="ACETOLACTATE SYNTHASE CATALYTIC SUBUNIT, MITOCHONDRIAL"/>
    <property type="match status" value="1"/>
</dbReference>
<dbReference type="InterPro" id="IPR011766">
    <property type="entry name" value="TPP_enzyme_TPP-bd"/>
</dbReference>
<dbReference type="Pfam" id="PF00205">
    <property type="entry name" value="TPP_enzyme_M"/>
    <property type="match status" value="1"/>
</dbReference>
<dbReference type="InterPro" id="IPR029061">
    <property type="entry name" value="THDP-binding"/>
</dbReference>
<sequence>MATVLAAHVSDVFGLMGNGNAYLIDALARLTDVTYHAVRHETATVASADAYHRVSRRIAVATATYGAGFTNTITSLAEAVRSYTPLLLIAGDAPTTGMRDWDLDQTAIATACGATTFVIDPATPGATTLAALRHAVRERTAVVLSVPYDVPTADAADETLDLDAPLDAEPVALDEGAARAAAEALLAAERPLVLAGRGGRAAAADLWAVADAIGALTVSSAPARGTFAGRTLDLGVAGGFGSERTLGYMRDADVVLVVGASLNQFTTAFGTALGEHARVFRVDDRDVAPNPAVTDLVRGDASLAAAAIRGIVERAEQAVPRERWAGVDPEHVAGAQFDREPGNDDAPADRLDPRSLMRELDAIVPEQRIVASDGGHFLGWVHYHWRLPSADSITLVGTQFQSIGLGFPSAPGVAAAAPDRTLTVVTGDGGGLMGLADLDSVVRAARSAIIIVFNDAAYTAEVTQYGTIGLDQRAMLIDRVDFAKFAEGVGATGVVVRTLDDLQAVRDWAERGAEGTILLDCRIDGSIVAPFQQEIIENMHKTAKRIQR</sequence>
<feature type="domain" description="Thiamine pyrophosphate enzyme central" evidence="4">
    <location>
        <begin position="179"/>
        <end position="269"/>
    </location>
</feature>
<dbReference type="GO" id="GO:0030976">
    <property type="term" value="F:thiamine pyrophosphate binding"/>
    <property type="evidence" value="ECO:0007669"/>
    <property type="project" value="InterPro"/>
</dbReference>
<dbReference type="Pfam" id="PF02775">
    <property type="entry name" value="TPP_enzyme_C"/>
    <property type="match status" value="1"/>
</dbReference>
<dbReference type="SUPFAM" id="SSF52518">
    <property type="entry name" value="Thiamin diphosphate-binding fold (THDP-binding)"/>
    <property type="match status" value="2"/>
</dbReference>
<dbReference type="CDD" id="cd00568">
    <property type="entry name" value="TPP_enzymes"/>
    <property type="match status" value="1"/>
</dbReference>
<dbReference type="EMBL" id="WBJY01000003">
    <property type="protein sequence ID" value="KAB1647923.1"/>
    <property type="molecule type" value="Genomic_DNA"/>
</dbReference>
<organism evidence="7 8">
    <name type="scientific">Pseudoclavibacter endophyticus</name>
    <dbReference type="NCBI Taxonomy" id="1778590"/>
    <lineage>
        <taxon>Bacteria</taxon>
        <taxon>Bacillati</taxon>
        <taxon>Actinomycetota</taxon>
        <taxon>Actinomycetes</taxon>
        <taxon>Micrococcales</taxon>
        <taxon>Microbacteriaceae</taxon>
        <taxon>Pseudoclavibacter</taxon>
    </lineage>
</organism>
<feature type="domain" description="Thiamine pyrophosphate enzyme N-terminal TPP-binding" evidence="6">
    <location>
        <begin position="2"/>
        <end position="99"/>
    </location>
</feature>
<dbReference type="Gene3D" id="3.40.50.970">
    <property type="match status" value="2"/>
</dbReference>
<gene>
    <name evidence="7" type="ORF">F8O04_12810</name>
</gene>
<evidence type="ECO:0000256" key="3">
    <source>
        <dbReference type="RuleBase" id="RU362132"/>
    </source>
</evidence>
<keyword evidence="8" id="KW-1185">Reference proteome</keyword>
<dbReference type="CDD" id="cd07035">
    <property type="entry name" value="TPP_PYR_POX_like"/>
    <property type="match status" value="1"/>
</dbReference>
<dbReference type="OrthoDB" id="3203527at2"/>
<dbReference type="GO" id="GO:0005948">
    <property type="term" value="C:acetolactate synthase complex"/>
    <property type="evidence" value="ECO:0007669"/>
    <property type="project" value="TreeGrafter"/>
</dbReference>
<name>A0A6H9WBF2_9MICO</name>
<comment type="similarity">
    <text evidence="1 3">Belongs to the TPP enzyme family.</text>
</comment>
<dbReference type="InterPro" id="IPR012001">
    <property type="entry name" value="Thiamin_PyroP_enz_TPP-bd_dom"/>
</dbReference>
<keyword evidence="2 3" id="KW-0786">Thiamine pyrophosphate</keyword>
<dbReference type="InterPro" id="IPR012000">
    <property type="entry name" value="Thiamin_PyroP_enz_cen_dom"/>
</dbReference>
<dbReference type="GO" id="GO:0003984">
    <property type="term" value="F:acetolactate synthase activity"/>
    <property type="evidence" value="ECO:0007669"/>
    <property type="project" value="TreeGrafter"/>
</dbReference>
<evidence type="ECO:0000313" key="7">
    <source>
        <dbReference type="EMBL" id="KAB1647923.1"/>
    </source>
</evidence>
<evidence type="ECO:0000256" key="2">
    <source>
        <dbReference type="ARBA" id="ARBA00023052"/>
    </source>
</evidence>
<dbReference type="GO" id="GO:0009099">
    <property type="term" value="P:L-valine biosynthetic process"/>
    <property type="evidence" value="ECO:0007669"/>
    <property type="project" value="TreeGrafter"/>
</dbReference>
<evidence type="ECO:0000313" key="8">
    <source>
        <dbReference type="Proteomes" id="UP000431744"/>
    </source>
</evidence>
<evidence type="ECO:0000259" key="5">
    <source>
        <dbReference type="Pfam" id="PF02775"/>
    </source>
</evidence>
<dbReference type="Proteomes" id="UP000431744">
    <property type="component" value="Unassembled WGS sequence"/>
</dbReference>
<comment type="caution">
    <text evidence="7">The sequence shown here is derived from an EMBL/GenBank/DDBJ whole genome shotgun (WGS) entry which is preliminary data.</text>
</comment>
<feature type="domain" description="Thiamine pyrophosphate enzyme TPP-binding" evidence="5">
    <location>
        <begin position="373"/>
        <end position="520"/>
    </location>
</feature>